<dbReference type="GO" id="GO:0031902">
    <property type="term" value="C:late endosome membrane"/>
    <property type="evidence" value="ECO:0007669"/>
    <property type="project" value="InterPro"/>
</dbReference>
<keyword evidence="2" id="KW-0519">Myristate</keyword>
<keyword evidence="7" id="KW-1185">Reference proteome</keyword>
<comment type="caution">
    <text evidence="6">The sequence shown here is derived from an EMBL/GenBank/DDBJ whole genome shotgun (WGS) entry which is preliminary data.</text>
</comment>
<keyword evidence="4" id="KW-0564">Palmitate</keyword>
<dbReference type="GO" id="GO:0043410">
    <property type="term" value="P:positive regulation of MAPK cascade"/>
    <property type="evidence" value="ECO:0007669"/>
    <property type="project" value="InterPro"/>
</dbReference>
<name>A0AAE8N3D7_9PEZI</name>
<evidence type="ECO:0000256" key="5">
    <source>
        <dbReference type="ARBA" id="ARBA00023288"/>
    </source>
</evidence>
<dbReference type="GO" id="GO:0032008">
    <property type="term" value="P:positive regulation of TOR signaling"/>
    <property type="evidence" value="ECO:0007669"/>
    <property type="project" value="InterPro"/>
</dbReference>
<proteinExistence type="predicted"/>
<organism evidence="6 7">
    <name type="scientific">Cephalotrichum gorgonifer</name>
    <dbReference type="NCBI Taxonomy" id="2041049"/>
    <lineage>
        <taxon>Eukaryota</taxon>
        <taxon>Fungi</taxon>
        <taxon>Dikarya</taxon>
        <taxon>Ascomycota</taxon>
        <taxon>Pezizomycotina</taxon>
        <taxon>Sordariomycetes</taxon>
        <taxon>Hypocreomycetidae</taxon>
        <taxon>Microascales</taxon>
        <taxon>Microascaceae</taxon>
        <taxon>Cephalotrichum</taxon>
    </lineage>
</organism>
<evidence type="ECO:0000313" key="7">
    <source>
        <dbReference type="Proteomes" id="UP001187682"/>
    </source>
</evidence>
<dbReference type="GO" id="GO:0071986">
    <property type="term" value="C:Ragulator complex"/>
    <property type="evidence" value="ECO:0007669"/>
    <property type="project" value="InterPro"/>
</dbReference>
<sequence length="232" mass="25074">MPSSNSSPGSAATSIAESIVKPEGTKCIECDGYECCCIPIPCTVMTRPDAGGWAEGGPAIGNGPYRDLALWDDEILSAAFFTSKEEAELDEDAPLFDDPANLQYGSFGEQNMTSQDDDMEAQREIEALQRIVAKTSDNMVDIFEIAPQGDAPRTTPAPFAYSGQEARIARYQNLLSKLSASDDSEGVDGVYVDWLPQEQEQETIEMHGSERERKDDNKPLVGTFADAAAAMG</sequence>
<evidence type="ECO:0000313" key="6">
    <source>
        <dbReference type="EMBL" id="SPO04734.1"/>
    </source>
</evidence>
<keyword evidence="5" id="KW-0449">Lipoprotein</keyword>
<reference evidence="6" key="1">
    <citation type="submission" date="2018-03" db="EMBL/GenBank/DDBJ databases">
        <authorList>
            <person name="Guldener U."/>
        </authorList>
    </citation>
    <scope>NUCLEOTIDE SEQUENCE</scope>
</reference>
<keyword evidence="3" id="KW-0472">Membrane</keyword>
<protein>
    <submittedName>
        <fullName evidence="6">Uncharacterized protein</fullName>
    </submittedName>
</protein>
<dbReference type="GO" id="GO:0016197">
    <property type="term" value="P:endosomal transport"/>
    <property type="evidence" value="ECO:0007669"/>
    <property type="project" value="InterPro"/>
</dbReference>
<dbReference type="AlphaFoldDB" id="A0AAE8N3D7"/>
<comment type="subcellular location">
    <subcellularLocation>
        <location evidence="1">Endomembrane system</location>
    </subcellularLocation>
</comment>
<dbReference type="GO" id="GO:0045121">
    <property type="term" value="C:membrane raft"/>
    <property type="evidence" value="ECO:0007669"/>
    <property type="project" value="InterPro"/>
</dbReference>
<evidence type="ECO:0000256" key="2">
    <source>
        <dbReference type="ARBA" id="ARBA00022707"/>
    </source>
</evidence>
<dbReference type="EMBL" id="ONZQ02000011">
    <property type="protein sequence ID" value="SPO04734.1"/>
    <property type="molecule type" value="Genomic_DNA"/>
</dbReference>
<evidence type="ECO:0000256" key="1">
    <source>
        <dbReference type="ARBA" id="ARBA00004308"/>
    </source>
</evidence>
<dbReference type="InterPro" id="IPR028209">
    <property type="entry name" value="LAMTOR1/MEH1"/>
</dbReference>
<dbReference type="Pfam" id="PF15454">
    <property type="entry name" value="LAMTOR"/>
    <property type="match status" value="1"/>
</dbReference>
<accession>A0AAE8N3D7</accession>
<dbReference type="GO" id="GO:0001919">
    <property type="term" value="P:regulation of receptor recycling"/>
    <property type="evidence" value="ECO:0007669"/>
    <property type="project" value="InterPro"/>
</dbReference>
<evidence type="ECO:0000256" key="4">
    <source>
        <dbReference type="ARBA" id="ARBA00023139"/>
    </source>
</evidence>
<dbReference type="SMART" id="SM01262">
    <property type="entry name" value="LAMTOR"/>
    <property type="match status" value="1"/>
</dbReference>
<gene>
    <name evidence="6" type="ORF">DNG_07419</name>
</gene>
<dbReference type="GO" id="GO:0071230">
    <property type="term" value="P:cellular response to amino acid stimulus"/>
    <property type="evidence" value="ECO:0007669"/>
    <property type="project" value="InterPro"/>
</dbReference>
<evidence type="ECO:0000256" key="3">
    <source>
        <dbReference type="ARBA" id="ARBA00023136"/>
    </source>
</evidence>
<dbReference type="Proteomes" id="UP001187682">
    <property type="component" value="Unassembled WGS sequence"/>
</dbReference>